<protein>
    <recommendedName>
        <fullName evidence="4">CCR4-NOT transcription complex subunit 9</fullName>
    </recommendedName>
</protein>
<evidence type="ECO:0000256" key="1">
    <source>
        <dbReference type="ARBA" id="ARBA00006385"/>
    </source>
</evidence>
<reference evidence="3" key="1">
    <citation type="submission" date="2021-01" db="EMBL/GenBank/DDBJ databases">
        <authorList>
            <person name="Corre E."/>
            <person name="Pelletier E."/>
            <person name="Niang G."/>
            <person name="Scheremetjew M."/>
            <person name="Finn R."/>
            <person name="Kale V."/>
            <person name="Holt S."/>
            <person name="Cochrane G."/>
            <person name="Meng A."/>
            <person name="Brown T."/>
            <person name="Cohen L."/>
        </authorList>
    </citation>
    <scope>NUCLEOTIDE SEQUENCE</scope>
    <source>
        <strain evidence="3">RCC2336</strain>
    </source>
</reference>
<feature type="compositionally biased region" description="Pro residues" evidence="2">
    <location>
        <begin position="401"/>
        <end position="414"/>
    </location>
</feature>
<dbReference type="Pfam" id="PF04078">
    <property type="entry name" value="Rcd1"/>
    <property type="match status" value="1"/>
</dbReference>
<dbReference type="AlphaFoldDB" id="A0A7S2YZB1"/>
<dbReference type="InterPro" id="IPR016024">
    <property type="entry name" value="ARM-type_fold"/>
</dbReference>
<dbReference type="PANTHER" id="PTHR12262">
    <property type="entry name" value="CCR4-NOT TRANSCRIPTION COMPLEX SUBUNIT 9"/>
    <property type="match status" value="1"/>
</dbReference>
<dbReference type="Gene3D" id="1.25.10.10">
    <property type="entry name" value="Leucine-rich Repeat Variant"/>
    <property type="match status" value="1"/>
</dbReference>
<evidence type="ECO:0000313" key="3">
    <source>
        <dbReference type="EMBL" id="CAE0013816.1"/>
    </source>
</evidence>
<comment type="similarity">
    <text evidence="1">Belongs to the CNOT9 family.</text>
</comment>
<dbReference type="SUPFAM" id="SSF48371">
    <property type="entry name" value="ARM repeat"/>
    <property type="match status" value="1"/>
</dbReference>
<name>A0A7S2YZB1_9CHLO</name>
<sequence length="414" mass="42382">MNTGGSYTNGAFSLGSMGLNINLQAGVNAFGAQSTAGLNQPGAGLGGIAGGGLGLGGSRSLPGAGAAGALGCAGLAGLTGAGSLGGGGGGAGALAMPPGGVPGIPASSGGMPPASSGGAGGAPTSLAGAGVSETLVLDLTNPDARENALLELSKKREQFPDLAPFLWHTPGVVAALLQEIVAIYSLLSPPSLTAHASNRVCNALALLQCVASHHDTRSLFLQAHVPLFLYPFLNTVSKTRPFEYLRLTSLGVIGALVKVDDTDVINFLLSTEIIPLCLRTMEMGSELSKTVATFIVQKILLDETGLNYICATAERFFAVGAVLQNMVNTLAEQPSVRLLKHIIRCYLRLSDNPRAREALRQCLPELLRDANFTACLKDDRITRQWLAQLLQTVNTGDGSGAPPPGAPLGQPPSE</sequence>
<evidence type="ECO:0008006" key="4">
    <source>
        <dbReference type="Google" id="ProtNLM"/>
    </source>
</evidence>
<accession>A0A7S2YZB1</accession>
<evidence type="ECO:0000256" key="2">
    <source>
        <dbReference type="SAM" id="MobiDB-lite"/>
    </source>
</evidence>
<dbReference type="FunFam" id="1.25.10.10:FF:000014">
    <property type="entry name" value="Cell differentiation protein RCD1"/>
    <property type="match status" value="1"/>
</dbReference>
<dbReference type="InterPro" id="IPR007216">
    <property type="entry name" value="CNOT9"/>
</dbReference>
<organism evidence="3">
    <name type="scientific">Pycnococcus provasolii</name>
    <dbReference type="NCBI Taxonomy" id="41880"/>
    <lineage>
        <taxon>Eukaryota</taxon>
        <taxon>Viridiplantae</taxon>
        <taxon>Chlorophyta</taxon>
        <taxon>Pseudoscourfieldiophyceae</taxon>
        <taxon>Pseudoscourfieldiales</taxon>
        <taxon>Pycnococcaceae</taxon>
        <taxon>Pycnococcus</taxon>
    </lineage>
</organism>
<dbReference type="GO" id="GO:0006402">
    <property type="term" value="P:mRNA catabolic process"/>
    <property type="evidence" value="ECO:0007669"/>
    <property type="project" value="InterPro"/>
</dbReference>
<dbReference type="GO" id="GO:0030014">
    <property type="term" value="C:CCR4-NOT complex"/>
    <property type="evidence" value="ECO:0007669"/>
    <property type="project" value="InterPro"/>
</dbReference>
<feature type="region of interest" description="Disordered" evidence="2">
    <location>
        <begin position="394"/>
        <end position="414"/>
    </location>
</feature>
<proteinExistence type="inferred from homology"/>
<gene>
    <name evidence="3" type="ORF">PPRO1316_LOCUS2889</name>
</gene>
<dbReference type="InterPro" id="IPR011989">
    <property type="entry name" value="ARM-like"/>
</dbReference>
<feature type="region of interest" description="Disordered" evidence="2">
    <location>
        <begin position="103"/>
        <end position="124"/>
    </location>
</feature>
<dbReference type="EMBL" id="HBHV01004209">
    <property type="protein sequence ID" value="CAE0013816.1"/>
    <property type="molecule type" value="Transcribed_RNA"/>
</dbReference>